<evidence type="ECO:0000313" key="13">
    <source>
        <dbReference type="WBParaSite" id="SBAD_0001064601-mRNA-1"/>
    </source>
</evidence>
<dbReference type="SUPFAM" id="SSF52540">
    <property type="entry name" value="P-loop containing nucleoside triphosphate hydrolases"/>
    <property type="match status" value="1"/>
</dbReference>
<dbReference type="InterPro" id="IPR011527">
    <property type="entry name" value="ABC1_TM_dom"/>
</dbReference>
<evidence type="ECO:0000256" key="7">
    <source>
        <dbReference type="ARBA" id="ARBA00042945"/>
    </source>
</evidence>
<evidence type="ECO:0000256" key="4">
    <source>
        <dbReference type="ARBA" id="ARBA00022989"/>
    </source>
</evidence>
<evidence type="ECO:0000256" key="6">
    <source>
        <dbReference type="ARBA" id="ARBA00041016"/>
    </source>
</evidence>
<dbReference type="Pfam" id="PF00664">
    <property type="entry name" value="ABC_membrane"/>
    <property type="match status" value="1"/>
</dbReference>
<dbReference type="PANTHER" id="PTHR24221">
    <property type="entry name" value="ATP-BINDING CASSETTE SUB-FAMILY B"/>
    <property type="match status" value="1"/>
</dbReference>
<evidence type="ECO:0000256" key="9">
    <source>
        <dbReference type="SAM" id="Phobius"/>
    </source>
</evidence>
<evidence type="ECO:0000256" key="5">
    <source>
        <dbReference type="ARBA" id="ARBA00023136"/>
    </source>
</evidence>
<dbReference type="Gene3D" id="3.40.50.300">
    <property type="entry name" value="P-loop containing nucleotide triphosphate hydrolases"/>
    <property type="match status" value="1"/>
</dbReference>
<dbReference type="WBParaSite" id="SBAD_0001064601-mRNA-1">
    <property type="protein sequence ID" value="SBAD_0001064601-mRNA-1"/>
    <property type="gene ID" value="SBAD_0001064601"/>
</dbReference>
<dbReference type="GO" id="GO:0140359">
    <property type="term" value="F:ABC-type transporter activity"/>
    <property type="evidence" value="ECO:0007669"/>
    <property type="project" value="InterPro"/>
</dbReference>
<feature type="transmembrane region" description="Helical" evidence="9">
    <location>
        <begin position="170"/>
        <end position="189"/>
    </location>
</feature>
<comment type="catalytic activity">
    <reaction evidence="8">
        <text>(glutathione)4[2Fe(III)-2S] cluster(in) + ATP + H2O = (glutathione)4[2Fe(III)-2S] cluster(out) + ADP + phosphate + H(+)</text>
        <dbReference type="Rhea" id="RHEA:67028"/>
        <dbReference type="ChEBI" id="CHEBI:15377"/>
        <dbReference type="ChEBI" id="CHEBI:15378"/>
        <dbReference type="ChEBI" id="CHEBI:30616"/>
        <dbReference type="ChEBI" id="CHEBI:43474"/>
        <dbReference type="ChEBI" id="CHEBI:167627"/>
        <dbReference type="ChEBI" id="CHEBI:456216"/>
    </reaction>
    <physiologicalReaction direction="left-to-right" evidence="8">
        <dbReference type="Rhea" id="RHEA:67029"/>
    </physiologicalReaction>
</comment>
<dbReference type="InterPro" id="IPR027417">
    <property type="entry name" value="P-loop_NTPase"/>
</dbReference>
<accession>A0A183J334</accession>
<feature type="transmembrane region" description="Helical" evidence="9">
    <location>
        <begin position="139"/>
        <end position="164"/>
    </location>
</feature>
<feature type="transmembrane region" description="Helical" evidence="9">
    <location>
        <begin position="17"/>
        <end position="38"/>
    </location>
</feature>
<keyword evidence="4 9" id="KW-1133">Transmembrane helix</keyword>
<comment type="subcellular location">
    <subcellularLocation>
        <location evidence="1">Membrane</location>
        <topology evidence="1">Multi-pass membrane protein</topology>
    </subcellularLocation>
</comment>
<dbReference type="Gene3D" id="1.20.1560.10">
    <property type="entry name" value="ABC transporter type 1, transmembrane domain"/>
    <property type="match status" value="1"/>
</dbReference>
<evidence type="ECO:0000256" key="2">
    <source>
        <dbReference type="ARBA" id="ARBA00022448"/>
    </source>
</evidence>
<evidence type="ECO:0000256" key="1">
    <source>
        <dbReference type="ARBA" id="ARBA00004141"/>
    </source>
</evidence>
<keyword evidence="5 9" id="KW-0472">Membrane</keyword>
<dbReference type="GO" id="GO:0005743">
    <property type="term" value="C:mitochondrial inner membrane"/>
    <property type="evidence" value="ECO:0007669"/>
    <property type="project" value="TreeGrafter"/>
</dbReference>
<reference evidence="13" key="1">
    <citation type="submission" date="2016-06" db="UniProtKB">
        <authorList>
            <consortium name="WormBaseParasite"/>
        </authorList>
    </citation>
    <scope>IDENTIFICATION</scope>
</reference>
<evidence type="ECO:0000313" key="12">
    <source>
        <dbReference type="Proteomes" id="UP000270296"/>
    </source>
</evidence>
<dbReference type="OrthoDB" id="5873932at2759"/>
<dbReference type="PANTHER" id="PTHR24221:SF402">
    <property type="entry name" value="IRON-SULFUR CLUSTERS TRANSPORTER ABCB7, MITOCHONDRIAL"/>
    <property type="match status" value="1"/>
</dbReference>
<dbReference type="Pfam" id="PF00005">
    <property type="entry name" value="ABC_tran"/>
    <property type="match status" value="1"/>
</dbReference>
<dbReference type="PROSITE" id="PS50929">
    <property type="entry name" value="ABC_TM1F"/>
    <property type="match status" value="1"/>
</dbReference>
<organism evidence="13">
    <name type="scientific">Soboliphyme baturini</name>
    <dbReference type="NCBI Taxonomy" id="241478"/>
    <lineage>
        <taxon>Eukaryota</taxon>
        <taxon>Metazoa</taxon>
        <taxon>Ecdysozoa</taxon>
        <taxon>Nematoda</taxon>
        <taxon>Enoplea</taxon>
        <taxon>Dorylaimia</taxon>
        <taxon>Dioctophymatida</taxon>
        <taxon>Dioctophymatoidea</taxon>
        <taxon>Soboliphymatidae</taxon>
        <taxon>Soboliphyme</taxon>
    </lineage>
</organism>
<dbReference type="Proteomes" id="UP000270296">
    <property type="component" value="Unassembled WGS sequence"/>
</dbReference>
<evidence type="ECO:0000259" key="10">
    <source>
        <dbReference type="PROSITE" id="PS50929"/>
    </source>
</evidence>
<evidence type="ECO:0000313" key="11">
    <source>
        <dbReference type="EMBL" id="VDP30512.1"/>
    </source>
</evidence>
<keyword evidence="2" id="KW-0813">Transport</keyword>
<keyword evidence="12" id="KW-1185">Reference proteome</keyword>
<dbReference type="CDD" id="cd18582">
    <property type="entry name" value="ABC_6TM_ATM1_ABCB7"/>
    <property type="match status" value="1"/>
</dbReference>
<feature type="domain" description="ABC transmembrane type-1" evidence="10">
    <location>
        <begin position="18"/>
        <end position="326"/>
    </location>
</feature>
<dbReference type="GO" id="GO:0005524">
    <property type="term" value="F:ATP binding"/>
    <property type="evidence" value="ECO:0007669"/>
    <property type="project" value="InterPro"/>
</dbReference>
<reference evidence="11 12" key="2">
    <citation type="submission" date="2018-11" db="EMBL/GenBank/DDBJ databases">
        <authorList>
            <consortium name="Pathogen Informatics"/>
        </authorList>
    </citation>
    <scope>NUCLEOTIDE SEQUENCE [LARGE SCALE GENOMIC DNA]</scope>
</reference>
<proteinExistence type="predicted"/>
<dbReference type="AlphaFoldDB" id="A0A183J334"/>
<sequence length="471" mass="52634">MVTYVWPKDNKRLRYRVLFALALLVSSKLTSVGVPFIFKEAIDYYNQYKDHVFNLDNPAVTVVTLGTALLIAYGGVRATSSLFNECRNAVFAKVAQNSIRTVARKVFLHMHKLDLDYHLNRQTGALAKAVDRGTRGINFVLSALVFNVVPTAFEFGLVTGVMYYKCGTDFALLTLGCIGTYSVFTVVITQWRTKFRHQMNTYDNAAGNRAVDALINYETYFNNEAFEADEYDKLLAKYEEASLKTTSSLAVLNFGQNLIFSVSLSAVMLLAAQRIMTGKFYGRSPNSGFGTPRTMTVGDMVMVNGLLMQLSMPLNFLGSVYREVRQGLIDMQAMFSLLALEGSVKEKPSAAVLDLTPEECTISFENIWFGYLPEQYILKGLTLTVPAGRKIAIVGGSGSGKSTLVRLLFRFFDPKKGRILINGLNTRDVTLDSLRRHIGVVPQARLHYVSFGNESFNSNVHRKRFIRLITC</sequence>
<protein>
    <recommendedName>
        <fullName evidence="6">Iron-sulfur clusters transporter ABCB7, mitochondrial</fullName>
    </recommendedName>
    <alternativeName>
        <fullName evidence="7">ATP-binding cassette sub-family B member 7, mitochondrial</fullName>
    </alternativeName>
</protein>
<dbReference type="EMBL" id="UZAM01013860">
    <property type="protein sequence ID" value="VDP30512.1"/>
    <property type="molecule type" value="Genomic_DNA"/>
</dbReference>
<gene>
    <name evidence="11" type="ORF">SBAD_LOCUS10282</name>
</gene>
<dbReference type="InterPro" id="IPR036640">
    <property type="entry name" value="ABC1_TM_sf"/>
</dbReference>
<feature type="transmembrane region" description="Helical" evidence="9">
    <location>
        <begin position="258"/>
        <end position="281"/>
    </location>
</feature>
<dbReference type="InterPro" id="IPR039421">
    <property type="entry name" value="Type_1_exporter"/>
</dbReference>
<evidence type="ECO:0000256" key="8">
    <source>
        <dbReference type="ARBA" id="ARBA00048046"/>
    </source>
</evidence>
<evidence type="ECO:0000256" key="3">
    <source>
        <dbReference type="ARBA" id="ARBA00022692"/>
    </source>
</evidence>
<dbReference type="GO" id="GO:0016887">
    <property type="term" value="F:ATP hydrolysis activity"/>
    <property type="evidence" value="ECO:0007669"/>
    <property type="project" value="InterPro"/>
</dbReference>
<name>A0A183J334_9BILA</name>
<keyword evidence="3 9" id="KW-0812">Transmembrane</keyword>
<dbReference type="SUPFAM" id="SSF90123">
    <property type="entry name" value="ABC transporter transmembrane region"/>
    <property type="match status" value="1"/>
</dbReference>
<feature type="transmembrane region" description="Helical" evidence="9">
    <location>
        <begin position="58"/>
        <end position="76"/>
    </location>
</feature>
<dbReference type="GO" id="GO:0006879">
    <property type="term" value="P:intracellular iron ion homeostasis"/>
    <property type="evidence" value="ECO:0007669"/>
    <property type="project" value="TreeGrafter"/>
</dbReference>
<dbReference type="InterPro" id="IPR003439">
    <property type="entry name" value="ABC_transporter-like_ATP-bd"/>
</dbReference>